<organism evidence="1 2">
    <name type="scientific">Diplogelasinospora grovesii</name>
    <dbReference type="NCBI Taxonomy" id="303347"/>
    <lineage>
        <taxon>Eukaryota</taxon>
        <taxon>Fungi</taxon>
        <taxon>Dikarya</taxon>
        <taxon>Ascomycota</taxon>
        <taxon>Pezizomycotina</taxon>
        <taxon>Sordariomycetes</taxon>
        <taxon>Sordariomycetidae</taxon>
        <taxon>Sordariales</taxon>
        <taxon>Diplogelasinosporaceae</taxon>
        <taxon>Diplogelasinospora</taxon>
    </lineage>
</organism>
<name>A0AAN6N251_9PEZI</name>
<reference evidence="2" key="1">
    <citation type="journal article" date="2023" name="Mol. Phylogenet. Evol.">
        <title>Genome-scale phylogeny and comparative genomics of the fungal order Sordariales.</title>
        <authorList>
            <person name="Hensen N."/>
            <person name="Bonometti L."/>
            <person name="Westerberg I."/>
            <person name="Brannstrom I.O."/>
            <person name="Guillou S."/>
            <person name="Cros-Aarteil S."/>
            <person name="Calhoun S."/>
            <person name="Haridas S."/>
            <person name="Kuo A."/>
            <person name="Mondo S."/>
            <person name="Pangilinan J."/>
            <person name="Riley R."/>
            <person name="LaButti K."/>
            <person name="Andreopoulos B."/>
            <person name="Lipzen A."/>
            <person name="Chen C."/>
            <person name="Yan M."/>
            <person name="Daum C."/>
            <person name="Ng V."/>
            <person name="Clum A."/>
            <person name="Steindorff A."/>
            <person name="Ohm R.A."/>
            <person name="Martin F."/>
            <person name="Silar P."/>
            <person name="Natvig D.O."/>
            <person name="Lalanne C."/>
            <person name="Gautier V."/>
            <person name="Ament-Velasquez S.L."/>
            <person name="Kruys A."/>
            <person name="Hutchinson M.I."/>
            <person name="Powell A.J."/>
            <person name="Barry K."/>
            <person name="Miller A.N."/>
            <person name="Grigoriev I.V."/>
            <person name="Debuchy R."/>
            <person name="Gladieux P."/>
            <person name="Hiltunen Thoren M."/>
            <person name="Johannesson H."/>
        </authorList>
    </citation>
    <scope>NUCLEOTIDE SEQUENCE [LARGE SCALE GENOMIC DNA]</scope>
    <source>
        <strain evidence="2">CBS 340.73</strain>
    </source>
</reference>
<accession>A0AAN6N251</accession>
<keyword evidence="2" id="KW-1185">Reference proteome</keyword>
<protein>
    <submittedName>
        <fullName evidence="1">Uncharacterized protein</fullName>
    </submittedName>
</protein>
<dbReference type="Proteomes" id="UP001303473">
    <property type="component" value="Unassembled WGS sequence"/>
</dbReference>
<dbReference type="EMBL" id="MU853845">
    <property type="protein sequence ID" value="KAK3937792.1"/>
    <property type="molecule type" value="Genomic_DNA"/>
</dbReference>
<gene>
    <name evidence="1" type="ORF">QBC46DRAFT_391779</name>
</gene>
<evidence type="ECO:0000313" key="2">
    <source>
        <dbReference type="Proteomes" id="UP001303473"/>
    </source>
</evidence>
<sequence length="72" mass="7468">MGFRKQLRCSGVLQSAFFLSPTWAGDSAGGTGLPFAPSPALLASSPVSVPLVPSFPPRATSLPFLLCFTSPE</sequence>
<comment type="caution">
    <text evidence="1">The sequence shown here is derived from an EMBL/GenBank/DDBJ whole genome shotgun (WGS) entry which is preliminary data.</text>
</comment>
<proteinExistence type="predicted"/>
<dbReference type="AlphaFoldDB" id="A0AAN6N251"/>
<evidence type="ECO:0000313" key="1">
    <source>
        <dbReference type="EMBL" id="KAK3937792.1"/>
    </source>
</evidence>